<dbReference type="InterPro" id="IPR018060">
    <property type="entry name" value="HTH_AraC"/>
</dbReference>
<dbReference type="GO" id="GO:0043565">
    <property type="term" value="F:sequence-specific DNA binding"/>
    <property type="evidence" value="ECO:0007669"/>
    <property type="project" value="InterPro"/>
</dbReference>
<keyword evidence="1" id="KW-0805">Transcription regulation</keyword>
<dbReference type="Pfam" id="PF08448">
    <property type="entry name" value="PAS_4"/>
    <property type="match status" value="1"/>
</dbReference>
<dbReference type="RefSeq" id="WP_395116128.1">
    <property type="nucleotide sequence ID" value="NZ_CP170721.1"/>
</dbReference>
<dbReference type="Pfam" id="PF12833">
    <property type="entry name" value="HTH_18"/>
    <property type="match status" value="1"/>
</dbReference>
<name>A0AB74UM15_9GAMM</name>
<dbReference type="AlphaFoldDB" id="A0AB74UM15"/>
<keyword evidence="3" id="KW-0804">Transcription</keyword>
<dbReference type="Gene3D" id="1.10.10.60">
    <property type="entry name" value="Homeodomain-like"/>
    <property type="match status" value="1"/>
</dbReference>
<accession>A0AB74UM15</accession>
<dbReference type="SMART" id="SM00342">
    <property type="entry name" value="HTH_ARAC"/>
    <property type="match status" value="1"/>
</dbReference>
<dbReference type="PANTHER" id="PTHR46796">
    <property type="entry name" value="HTH-TYPE TRANSCRIPTIONAL ACTIVATOR RHAS-RELATED"/>
    <property type="match status" value="1"/>
</dbReference>
<evidence type="ECO:0000313" key="5">
    <source>
        <dbReference type="EMBL" id="XIA17656.1"/>
    </source>
</evidence>
<dbReference type="InterPro" id="IPR035965">
    <property type="entry name" value="PAS-like_dom_sf"/>
</dbReference>
<dbReference type="SUPFAM" id="SSF55785">
    <property type="entry name" value="PYP-like sensor domain (PAS domain)"/>
    <property type="match status" value="1"/>
</dbReference>
<evidence type="ECO:0000256" key="3">
    <source>
        <dbReference type="ARBA" id="ARBA00023163"/>
    </source>
</evidence>
<dbReference type="Gene3D" id="3.30.450.20">
    <property type="entry name" value="PAS domain"/>
    <property type="match status" value="1"/>
</dbReference>
<dbReference type="PANTHER" id="PTHR46796:SF13">
    <property type="entry name" value="HTH-TYPE TRANSCRIPTIONAL ACTIVATOR RHAS"/>
    <property type="match status" value="1"/>
</dbReference>
<organism evidence="5">
    <name type="scientific">Rhodanobacter sp. FW102-FHT14D07</name>
    <dbReference type="NCBI Taxonomy" id="3351462"/>
    <lineage>
        <taxon>Bacteria</taxon>
        <taxon>Pseudomonadati</taxon>
        <taxon>Pseudomonadota</taxon>
        <taxon>Gammaproteobacteria</taxon>
        <taxon>Lysobacterales</taxon>
        <taxon>Rhodanobacteraceae</taxon>
        <taxon>Rhodanobacter</taxon>
    </lineage>
</organism>
<dbReference type="EMBL" id="CP170721">
    <property type="protein sequence ID" value="XIA17656.1"/>
    <property type="molecule type" value="Genomic_DNA"/>
</dbReference>
<gene>
    <name evidence="5" type="ORF">ACFYG5_13960</name>
</gene>
<evidence type="ECO:0000259" key="4">
    <source>
        <dbReference type="PROSITE" id="PS01124"/>
    </source>
</evidence>
<dbReference type="InterPro" id="IPR013656">
    <property type="entry name" value="PAS_4"/>
</dbReference>
<dbReference type="InterPro" id="IPR009057">
    <property type="entry name" value="Homeodomain-like_sf"/>
</dbReference>
<sequence length="250" mass="28307">MRDRWEWQATFLGRIASQGYVEGLFDRLADIVYSIKDRQGRYVLMSAAAVARCHLPSKAHAVGLTAFDLFPAPMAERYARQDEQVFRTGKPVLDSLDLTLYPDHATGWCISTKMPLHDSAGQVVGLACVSRDLHEPGRSAMIDSAFADAVEYMHAHLCEPLREMQLERLSGLTAAQFERRMRKLFQLSPARYLLKLRIDSAAQWLVRTDKPIGEIAQLTGFCDQSGLSRHFRNLTGLTPRQYRQLNRPGI</sequence>
<dbReference type="SUPFAM" id="SSF46689">
    <property type="entry name" value="Homeodomain-like"/>
    <property type="match status" value="1"/>
</dbReference>
<dbReference type="GO" id="GO:0003700">
    <property type="term" value="F:DNA-binding transcription factor activity"/>
    <property type="evidence" value="ECO:0007669"/>
    <property type="project" value="InterPro"/>
</dbReference>
<dbReference type="PROSITE" id="PS00041">
    <property type="entry name" value="HTH_ARAC_FAMILY_1"/>
    <property type="match status" value="1"/>
</dbReference>
<dbReference type="InterPro" id="IPR050204">
    <property type="entry name" value="AraC_XylS_family_regulators"/>
</dbReference>
<reference evidence="5" key="1">
    <citation type="submission" date="2024-10" db="EMBL/GenBank/DDBJ databases">
        <authorList>
            <person name="Lesea H.P."/>
            <person name="Kuehl J.V."/>
            <person name="Chandonia J.-M."/>
        </authorList>
    </citation>
    <scope>NUCLEOTIDE SEQUENCE</scope>
    <source>
        <strain evidence="5">FW102-FHT14D07</strain>
    </source>
</reference>
<dbReference type="PROSITE" id="PS01124">
    <property type="entry name" value="HTH_ARAC_FAMILY_2"/>
    <property type="match status" value="1"/>
</dbReference>
<evidence type="ECO:0000256" key="1">
    <source>
        <dbReference type="ARBA" id="ARBA00023015"/>
    </source>
</evidence>
<feature type="domain" description="HTH araC/xylS-type" evidence="4">
    <location>
        <begin position="147"/>
        <end position="245"/>
    </location>
</feature>
<dbReference type="InterPro" id="IPR018062">
    <property type="entry name" value="HTH_AraC-typ_CS"/>
</dbReference>
<evidence type="ECO:0000256" key="2">
    <source>
        <dbReference type="ARBA" id="ARBA00023125"/>
    </source>
</evidence>
<keyword evidence="2" id="KW-0238">DNA-binding</keyword>
<proteinExistence type="predicted"/>
<protein>
    <submittedName>
        <fullName evidence="5">Helix-turn-helix domain-containing protein</fullName>
    </submittedName>
</protein>